<dbReference type="EMBL" id="JANBUH010000035">
    <property type="protein sequence ID" value="KAJ2756124.1"/>
    <property type="molecule type" value="Genomic_DNA"/>
</dbReference>
<accession>A0A9W8H464</accession>
<dbReference type="Proteomes" id="UP001140011">
    <property type="component" value="Unassembled WGS sequence"/>
</dbReference>
<organism evidence="1 2">
    <name type="scientific">Coemansia pectinata</name>
    <dbReference type="NCBI Taxonomy" id="1052879"/>
    <lineage>
        <taxon>Eukaryota</taxon>
        <taxon>Fungi</taxon>
        <taxon>Fungi incertae sedis</taxon>
        <taxon>Zoopagomycota</taxon>
        <taxon>Kickxellomycotina</taxon>
        <taxon>Kickxellomycetes</taxon>
        <taxon>Kickxellales</taxon>
        <taxon>Kickxellaceae</taxon>
        <taxon>Coemansia</taxon>
    </lineage>
</organism>
<dbReference type="AlphaFoldDB" id="A0A9W8H464"/>
<evidence type="ECO:0000313" key="2">
    <source>
        <dbReference type="Proteomes" id="UP001140011"/>
    </source>
</evidence>
<sequence length="536" mass="61177">MTHINHLPVAVLAQILYKVAVTPANTLSEWKAKLPLVAVCRAWTKLAIATVFYQVYVEVEATHSNTRPSWTSSAEFLISRGCILKAKRLTIELADRVTPECLKSIALEILQLDCVDWQDINTLTITGPSIVHQYYRHISETEEASNADIARIMEYFRLNLRNVVELDLAYSELESKGYCICSWLVRVYGGQLQIYRALDSISFSFIDFFRNIRVLELTLNSSTARILPSICGETLRVLKLDEVPRNFAWHHFRYETFDRPIVFPQLTILRLGYQHEDTNQALTEYEIQDKVASGAHCCDQLSFPALRDLEIRRCTPDCDLLYADLPFPKLKKVHLSGTINSIRHCSRLKLAWVEDLEVTVFPTDPGDTTDFYRATSHFFTNVCIGRTAALNIFLEWFILDPELMRWANLTILTIETVDFNTVCMAIGRLPNLAELGIYVLQFGDNSTYSSSAGASLFTSADPLLSWAEKLTAMYIYDFDEDYPLIVCASGIQDLILHMGALKKLVVPYKTKQLVVSFIDMCIYRFPNMANIHIIRE</sequence>
<proteinExistence type="predicted"/>
<evidence type="ECO:0008006" key="3">
    <source>
        <dbReference type="Google" id="ProtNLM"/>
    </source>
</evidence>
<protein>
    <recommendedName>
        <fullName evidence="3">F-box domain-containing protein</fullName>
    </recommendedName>
</protein>
<dbReference type="SUPFAM" id="SSF52047">
    <property type="entry name" value="RNI-like"/>
    <property type="match status" value="1"/>
</dbReference>
<name>A0A9W8H464_9FUNG</name>
<reference evidence="1" key="1">
    <citation type="submission" date="2022-07" db="EMBL/GenBank/DDBJ databases">
        <title>Phylogenomic reconstructions and comparative analyses of Kickxellomycotina fungi.</title>
        <authorList>
            <person name="Reynolds N.K."/>
            <person name="Stajich J.E."/>
            <person name="Barry K."/>
            <person name="Grigoriev I.V."/>
            <person name="Crous P."/>
            <person name="Smith M.E."/>
        </authorList>
    </citation>
    <scope>NUCLEOTIDE SEQUENCE</scope>
    <source>
        <strain evidence="1">BCRC 34297</strain>
    </source>
</reference>
<keyword evidence="2" id="KW-1185">Reference proteome</keyword>
<gene>
    <name evidence="1" type="ORF">GGI19_001081</name>
</gene>
<evidence type="ECO:0000313" key="1">
    <source>
        <dbReference type="EMBL" id="KAJ2756124.1"/>
    </source>
</evidence>
<comment type="caution">
    <text evidence="1">The sequence shown here is derived from an EMBL/GenBank/DDBJ whole genome shotgun (WGS) entry which is preliminary data.</text>
</comment>